<feature type="non-terminal residue" evidence="1">
    <location>
        <position position="137"/>
    </location>
</feature>
<keyword evidence="2" id="KW-1185">Reference proteome</keyword>
<dbReference type="EMBL" id="LXQA010221003">
    <property type="protein sequence ID" value="MCI35185.1"/>
    <property type="molecule type" value="Genomic_DNA"/>
</dbReference>
<dbReference type="AlphaFoldDB" id="A0A392RHW6"/>
<proteinExistence type="predicted"/>
<organism evidence="1 2">
    <name type="scientific">Trifolium medium</name>
    <dbReference type="NCBI Taxonomy" id="97028"/>
    <lineage>
        <taxon>Eukaryota</taxon>
        <taxon>Viridiplantae</taxon>
        <taxon>Streptophyta</taxon>
        <taxon>Embryophyta</taxon>
        <taxon>Tracheophyta</taxon>
        <taxon>Spermatophyta</taxon>
        <taxon>Magnoliopsida</taxon>
        <taxon>eudicotyledons</taxon>
        <taxon>Gunneridae</taxon>
        <taxon>Pentapetalae</taxon>
        <taxon>rosids</taxon>
        <taxon>fabids</taxon>
        <taxon>Fabales</taxon>
        <taxon>Fabaceae</taxon>
        <taxon>Papilionoideae</taxon>
        <taxon>50 kb inversion clade</taxon>
        <taxon>NPAAA clade</taxon>
        <taxon>Hologalegina</taxon>
        <taxon>IRL clade</taxon>
        <taxon>Trifolieae</taxon>
        <taxon>Trifolium</taxon>
    </lineage>
</organism>
<feature type="non-terminal residue" evidence="1">
    <location>
        <position position="1"/>
    </location>
</feature>
<reference evidence="1 2" key="1">
    <citation type="journal article" date="2018" name="Front. Plant Sci.">
        <title>Red Clover (Trifolium pratense) and Zigzag Clover (T. medium) - A Picture of Genomic Similarities and Differences.</title>
        <authorList>
            <person name="Dluhosova J."/>
            <person name="Istvanek J."/>
            <person name="Nedelnik J."/>
            <person name="Repkova J."/>
        </authorList>
    </citation>
    <scope>NUCLEOTIDE SEQUENCE [LARGE SCALE GENOMIC DNA]</scope>
    <source>
        <strain evidence="2">cv. 10/8</strain>
        <tissue evidence="1">Leaf</tissue>
    </source>
</reference>
<accession>A0A392RHW6</accession>
<comment type="caution">
    <text evidence="1">The sequence shown here is derived from an EMBL/GenBank/DDBJ whole genome shotgun (WGS) entry which is preliminary data.</text>
</comment>
<evidence type="ECO:0000313" key="2">
    <source>
        <dbReference type="Proteomes" id="UP000265520"/>
    </source>
</evidence>
<sequence length="137" mass="16033">RLLPHDITWTPYEDHRDVCPFNNIALYSGWIRCGSTKIRYLPERVLRQFDYVQTIPRDPHATANILMTVDQIDQHWLQYMKRVLTSDMLGSRATLPSDTAPGYMVWYFRISHPYIICIPEGYSVRSPETDAAVQEET</sequence>
<dbReference type="Proteomes" id="UP000265520">
    <property type="component" value="Unassembled WGS sequence"/>
</dbReference>
<name>A0A392RHW6_9FABA</name>
<protein>
    <submittedName>
        <fullName evidence="1">Serine/threonine-protein phosphatase 7 long form-like protein</fullName>
    </submittedName>
</protein>
<evidence type="ECO:0000313" key="1">
    <source>
        <dbReference type="EMBL" id="MCI35185.1"/>
    </source>
</evidence>